<name>A0A3G5A8X1_9VIRU</name>
<reference evidence="1" key="1">
    <citation type="submission" date="2018-10" db="EMBL/GenBank/DDBJ databases">
        <title>Hidden diversity of soil giant viruses.</title>
        <authorList>
            <person name="Schulz F."/>
            <person name="Alteio L."/>
            <person name="Goudeau D."/>
            <person name="Ryan E.M."/>
            <person name="Malmstrom R.R."/>
            <person name="Blanchard J."/>
            <person name="Woyke T."/>
        </authorList>
    </citation>
    <scope>NUCLEOTIDE SEQUENCE</scope>
    <source>
        <strain evidence="1">HYV1</strain>
    </source>
</reference>
<sequence length="256" mass="29870">MDEIKLAGFQIFNANYFINASDDYYVLPIYSFKCACNSFQYMPKSFQLPNKYEVEMFRPKYLEKFVTLKKEKREMSEWINLIPHITINAKYKSCERCSVKILPNPNGKGSNIFFEKILQFRPNNINTMIVEECLSILVDVDYLEISPYVYHFIIDYWAHANYRWYPNEKRKFNLSFGEVKSITEGVYVTKLLVTLKESTDRFESEVKCALDSMVIGPLVSIVCTYGYSAMDTLGKIIGVVHSDILKYGKIMTESYS</sequence>
<gene>
    <name evidence="1" type="ORF">Hyperionvirus10_43</name>
</gene>
<protein>
    <submittedName>
        <fullName evidence="1">Uncharacterized protein</fullName>
    </submittedName>
</protein>
<proteinExistence type="predicted"/>
<dbReference type="EMBL" id="MK072392">
    <property type="protein sequence ID" value="AYV83707.1"/>
    <property type="molecule type" value="Genomic_DNA"/>
</dbReference>
<evidence type="ECO:0000313" key="1">
    <source>
        <dbReference type="EMBL" id="AYV83707.1"/>
    </source>
</evidence>
<organism evidence="1">
    <name type="scientific">Hyperionvirus sp</name>
    <dbReference type="NCBI Taxonomy" id="2487770"/>
    <lineage>
        <taxon>Viruses</taxon>
        <taxon>Varidnaviria</taxon>
        <taxon>Bamfordvirae</taxon>
        <taxon>Nucleocytoviricota</taxon>
        <taxon>Megaviricetes</taxon>
        <taxon>Imitervirales</taxon>
        <taxon>Mimiviridae</taxon>
        <taxon>Klosneuvirinae</taxon>
    </lineage>
</organism>
<accession>A0A3G5A8X1</accession>